<organism evidence="1 2">
    <name type="scientific">Corchorus capsularis</name>
    <name type="common">Jute</name>
    <dbReference type="NCBI Taxonomy" id="210143"/>
    <lineage>
        <taxon>Eukaryota</taxon>
        <taxon>Viridiplantae</taxon>
        <taxon>Streptophyta</taxon>
        <taxon>Embryophyta</taxon>
        <taxon>Tracheophyta</taxon>
        <taxon>Spermatophyta</taxon>
        <taxon>Magnoliopsida</taxon>
        <taxon>eudicotyledons</taxon>
        <taxon>Gunneridae</taxon>
        <taxon>Pentapetalae</taxon>
        <taxon>rosids</taxon>
        <taxon>malvids</taxon>
        <taxon>Malvales</taxon>
        <taxon>Malvaceae</taxon>
        <taxon>Grewioideae</taxon>
        <taxon>Apeibeae</taxon>
        <taxon>Corchorus</taxon>
    </lineage>
</organism>
<dbReference type="Gramene" id="OMO59209">
    <property type="protein sequence ID" value="OMO59209"/>
    <property type="gene ID" value="CCACVL1_25003"/>
</dbReference>
<evidence type="ECO:0000313" key="2">
    <source>
        <dbReference type="Proteomes" id="UP000188268"/>
    </source>
</evidence>
<gene>
    <name evidence="1" type="ORF">CCACVL1_25003</name>
</gene>
<dbReference type="Proteomes" id="UP000188268">
    <property type="component" value="Unassembled WGS sequence"/>
</dbReference>
<name>A0A1R3GMD5_COCAP</name>
<comment type="caution">
    <text evidence="1">The sequence shown here is derived from an EMBL/GenBank/DDBJ whole genome shotgun (WGS) entry which is preliminary data.</text>
</comment>
<dbReference type="EMBL" id="AWWV01014010">
    <property type="protein sequence ID" value="OMO59209.1"/>
    <property type="molecule type" value="Genomic_DNA"/>
</dbReference>
<keyword evidence="2" id="KW-1185">Reference proteome</keyword>
<proteinExistence type="predicted"/>
<reference evidence="1 2" key="1">
    <citation type="submission" date="2013-09" db="EMBL/GenBank/DDBJ databases">
        <title>Corchorus capsularis genome sequencing.</title>
        <authorList>
            <person name="Alam M."/>
            <person name="Haque M.S."/>
            <person name="Islam M.S."/>
            <person name="Emdad E.M."/>
            <person name="Islam M.M."/>
            <person name="Ahmed B."/>
            <person name="Halim A."/>
            <person name="Hossen Q.M.M."/>
            <person name="Hossain M.Z."/>
            <person name="Ahmed R."/>
            <person name="Khan M.M."/>
            <person name="Islam R."/>
            <person name="Rashid M.M."/>
            <person name="Khan S.A."/>
            <person name="Rahman M.S."/>
            <person name="Alam M."/>
        </authorList>
    </citation>
    <scope>NUCLEOTIDE SEQUENCE [LARGE SCALE GENOMIC DNA]</scope>
    <source>
        <strain evidence="2">cv. CVL-1</strain>
        <tissue evidence="1">Whole seedling</tissue>
    </source>
</reference>
<evidence type="ECO:0000313" key="1">
    <source>
        <dbReference type="EMBL" id="OMO59209.1"/>
    </source>
</evidence>
<accession>A0A1R3GMD5</accession>
<protein>
    <submittedName>
        <fullName evidence="1">Uncharacterized protein</fullName>
    </submittedName>
</protein>
<dbReference type="AlphaFoldDB" id="A0A1R3GMD5"/>
<sequence>MLSKSCPLTHYAAINVENMNTASSLPVDDQSHSTVTMANGSHPLPAFVPIFCPGVTLPSTNSSELLPKELGSHSSIIIATLPVTSPHHIVHHGDVHLPRPDSNHARIRRAQRKAGHYSPATASRWLSVFHLLLPFVPDHSAPSTNFADSTPCDYLHDLVGSNNEDNLFHQVVFRHVVRQACCVLSQQMSRLSISFASSDARPLLDSHPGILPVSATANMVGHMVPPCLVNPVRQSHDLAFSLMQVEFAIQLLHICLQAHALNKILTSCWSPKQDLEEMRAETQDCQ</sequence>